<keyword evidence="3" id="KW-1185">Reference proteome</keyword>
<organism evidence="2 3">
    <name type="scientific">Hebeloma cylindrosporum</name>
    <dbReference type="NCBI Taxonomy" id="76867"/>
    <lineage>
        <taxon>Eukaryota</taxon>
        <taxon>Fungi</taxon>
        <taxon>Dikarya</taxon>
        <taxon>Basidiomycota</taxon>
        <taxon>Agaricomycotina</taxon>
        <taxon>Agaricomycetes</taxon>
        <taxon>Agaricomycetidae</taxon>
        <taxon>Agaricales</taxon>
        <taxon>Agaricineae</taxon>
        <taxon>Hymenogastraceae</taxon>
        <taxon>Hebeloma</taxon>
    </lineage>
</organism>
<dbReference type="AlphaFoldDB" id="A0A0C3C1U9"/>
<dbReference type="EMBL" id="KN831792">
    <property type="protein sequence ID" value="KIM38229.1"/>
    <property type="molecule type" value="Genomic_DNA"/>
</dbReference>
<evidence type="ECO:0000313" key="2">
    <source>
        <dbReference type="EMBL" id="KIM38229.1"/>
    </source>
</evidence>
<evidence type="ECO:0000259" key="1">
    <source>
        <dbReference type="Pfam" id="PF06544"/>
    </source>
</evidence>
<protein>
    <recommendedName>
        <fullName evidence="1">Small nuclear ribonucleoprotein Prp3 C-terminal domain-containing protein</fullName>
    </recommendedName>
</protein>
<dbReference type="PANTHER" id="PTHR15955:SF8">
    <property type="entry name" value="RWD DOMAIN-CONTAINING PROTEIN 2B-RELATED"/>
    <property type="match status" value="1"/>
</dbReference>
<dbReference type="Proteomes" id="UP000053424">
    <property type="component" value="Unassembled WGS sequence"/>
</dbReference>
<dbReference type="InterPro" id="IPR010541">
    <property type="entry name" value="Prp3_C"/>
</dbReference>
<dbReference type="PANTHER" id="PTHR15955">
    <property type="entry name" value="RWD DOMAIN CONTAINING PROTEIN 2"/>
    <property type="match status" value="1"/>
</dbReference>
<dbReference type="OrthoDB" id="432412at2759"/>
<reference evidence="3" key="2">
    <citation type="submission" date="2015-01" db="EMBL/GenBank/DDBJ databases">
        <title>Evolutionary Origins and Diversification of the Mycorrhizal Mutualists.</title>
        <authorList>
            <consortium name="DOE Joint Genome Institute"/>
            <consortium name="Mycorrhizal Genomics Consortium"/>
            <person name="Kohler A."/>
            <person name="Kuo A."/>
            <person name="Nagy L.G."/>
            <person name="Floudas D."/>
            <person name="Copeland A."/>
            <person name="Barry K.W."/>
            <person name="Cichocki N."/>
            <person name="Veneault-Fourrey C."/>
            <person name="LaButti K."/>
            <person name="Lindquist E.A."/>
            <person name="Lipzen A."/>
            <person name="Lundell T."/>
            <person name="Morin E."/>
            <person name="Murat C."/>
            <person name="Riley R."/>
            <person name="Ohm R."/>
            <person name="Sun H."/>
            <person name="Tunlid A."/>
            <person name="Henrissat B."/>
            <person name="Grigoriev I.V."/>
            <person name="Hibbett D.S."/>
            <person name="Martin F."/>
        </authorList>
    </citation>
    <scope>NUCLEOTIDE SEQUENCE [LARGE SCALE GENOMIC DNA]</scope>
    <source>
        <strain evidence="3">h7</strain>
    </source>
</reference>
<reference evidence="2 3" key="1">
    <citation type="submission" date="2014-04" db="EMBL/GenBank/DDBJ databases">
        <authorList>
            <consortium name="DOE Joint Genome Institute"/>
            <person name="Kuo A."/>
            <person name="Gay G."/>
            <person name="Dore J."/>
            <person name="Kohler A."/>
            <person name="Nagy L.G."/>
            <person name="Floudas D."/>
            <person name="Copeland A."/>
            <person name="Barry K.W."/>
            <person name="Cichocki N."/>
            <person name="Veneault-Fourrey C."/>
            <person name="LaButti K."/>
            <person name="Lindquist E.A."/>
            <person name="Lipzen A."/>
            <person name="Lundell T."/>
            <person name="Morin E."/>
            <person name="Murat C."/>
            <person name="Sun H."/>
            <person name="Tunlid A."/>
            <person name="Henrissat B."/>
            <person name="Grigoriev I.V."/>
            <person name="Hibbett D.S."/>
            <person name="Martin F."/>
            <person name="Nordberg H.P."/>
            <person name="Cantor M.N."/>
            <person name="Hua S.X."/>
        </authorList>
    </citation>
    <scope>NUCLEOTIDE SEQUENCE [LARGE SCALE GENOMIC DNA]</scope>
    <source>
        <strain evidence="3">h7</strain>
    </source>
</reference>
<dbReference type="Pfam" id="PF06544">
    <property type="entry name" value="Prp3_C"/>
    <property type="match status" value="1"/>
</dbReference>
<feature type="domain" description="Small nuclear ribonucleoprotein Prp3 C-terminal" evidence="1">
    <location>
        <begin position="166"/>
        <end position="227"/>
    </location>
</feature>
<dbReference type="STRING" id="686832.A0A0C3C1U9"/>
<proteinExistence type="predicted"/>
<name>A0A0C3C1U9_HEBCY</name>
<gene>
    <name evidence="2" type="ORF">M413DRAFT_447977</name>
</gene>
<accession>A0A0C3C1U9</accession>
<dbReference type="HOGENOM" id="CLU_953298_0_0_1"/>
<evidence type="ECO:0000313" key="3">
    <source>
        <dbReference type="Proteomes" id="UP000053424"/>
    </source>
</evidence>
<dbReference type="InterPro" id="IPR017359">
    <property type="entry name" value="Phi-like"/>
</dbReference>
<sequence>MKEDVFKQQLEELHLIQCSLLPTECIVFLDSGSWTQAITKYAEDPYSTLLLPDSPASFLLRVEGSKIWFEITLAPVGDNKFGISKPSVSVKGEDITRADQERWQKIVVEGFEDIADSEFPIYALVALHLLPKIHEEIDLLALADSKIGQMTSENTLHEQSCIFHVLFTSHHLISPNKRRSLQQWSSSLSLSGFAKVGYPGVIYAQGERSRIEEFVDNVKAMQWLALKVRFVEPLDTDLHNKSVSEPTGEARKWKEFQKVGEVVEEMRKLGREEYVVEMGIGSAGINAT</sequence>